<keyword evidence="2" id="KW-1185">Reference proteome</keyword>
<name>A0A2T4BJ69_9HYPO</name>
<organism evidence="1 2">
    <name type="scientific">Trichoderma citrinoviride</name>
    <dbReference type="NCBI Taxonomy" id="58853"/>
    <lineage>
        <taxon>Eukaryota</taxon>
        <taxon>Fungi</taxon>
        <taxon>Dikarya</taxon>
        <taxon>Ascomycota</taxon>
        <taxon>Pezizomycotina</taxon>
        <taxon>Sordariomycetes</taxon>
        <taxon>Hypocreomycetidae</taxon>
        <taxon>Hypocreales</taxon>
        <taxon>Hypocreaceae</taxon>
        <taxon>Trichoderma</taxon>
    </lineage>
</organism>
<dbReference type="GeneID" id="36597825"/>
<reference evidence="2" key="1">
    <citation type="submission" date="2016-07" db="EMBL/GenBank/DDBJ databases">
        <title>Multiple horizontal gene transfer events from other fungi enriched the ability of initially mycotrophic Trichoderma (Ascomycota) to feed on dead plant biomass.</title>
        <authorList>
            <consortium name="DOE Joint Genome Institute"/>
            <person name="Atanasova L."/>
            <person name="Chenthamara K."/>
            <person name="Zhang J."/>
            <person name="Grujic M."/>
            <person name="Henrissat B."/>
            <person name="Kuo A."/>
            <person name="Aerts A."/>
            <person name="Salamov A."/>
            <person name="Lipzen A."/>
            <person name="Labutti K."/>
            <person name="Barry K."/>
            <person name="Miao Y."/>
            <person name="Rahimi M.J."/>
            <person name="Shen Q."/>
            <person name="Grigoriev I.V."/>
            <person name="Kubicek C.P."/>
            <person name="Druzhinina I.S."/>
        </authorList>
    </citation>
    <scope>NUCLEOTIDE SEQUENCE [LARGE SCALE GENOMIC DNA]</scope>
    <source>
        <strain evidence="2">TUCIM 6016</strain>
    </source>
</reference>
<evidence type="ECO:0000313" key="1">
    <source>
        <dbReference type="EMBL" id="PTB69321.1"/>
    </source>
</evidence>
<dbReference type="AlphaFoldDB" id="A0A2T4BJ69"/>
<proteinExistence type="predicted"/>
<protein>
    <submittedName>
        <fullName evidence="1">Uncharacterized protein</fullName>
    </submittedName>
</protein>
<gene>
    <name evidence="1" type="ORF">BBK36DRAFT_1111462</name>
</gene>
<dbReference type="OrthoDB" id="544298at2759"/>
<dbReference type="EMBL" id="KZ680208">
    <property type="protein sequence ID" value="PTB69321.1"/>
    <property type="molecule type" value="Genomic_DNA"/>
</dbReference>
<evidence type="ECO:0000313" key="2">
    <source>
        <dbReference type="Proteomes" id="UP000241546"/>
    </source>
</evidence>
<accession>A0A2T4BJ69</accession>
<dbReference type="RefSeq" id="XP_024752641.1">
    <property type="nucleotide sequence ID" value="XM_024889706.1"/>
</dbReference>
<sequence length="183" mass="19927">MSRFFPHTPYAEDQPLSHLILTTHVLTRAITTGTVIGLAIPSLRQSIPSLRRPNSPLPFPDRLLLSVTRSTLITTAIVGVGLAARMWGREPVEWQDRSWRLLENRGQLELDDWTYAGMGAALLATGLMRVRGAGGPARLGWRGVAGATGMGSVGGMIGYMAWRYGINGGKFVETDKKGERKGI</sequence>
<dbReference type="Proteomes" id="UP000241546">
    <property type="component" value="Unassembled WGS sequence"/>
</dbReference>